<dbReference type="Proteomes" id="UP000242662">
    <property type="component" value="Unassembled WGS sequence"/>
</dbReference>
<dbReference type="GO" id="GO:0051536">
    <property type="term" value="F:iron-sulfur cluster binding"/>
    <property type="evidence" value="ECO:0007669"/>
    <property type="project" value="InterPro"/>
</dbReference>
<feature type="domain" description="2Fe-2S ferredoxin-type" evidence="3">
    <location>
        <begin position="3"/>
        <end position="95"/>
    </location>
</feature>
<keyword evidence="1" id="KW-0285">Flavoprotein</keyword>
<evidence type="ECO:0000259" key="3">
    <source>
        <dbReference type="PROSITE" id="PS51085"/>
    </source>
</evidence>
<dbReference type="InterPro" id="IPR012675">
    <property type="entry name" value="Beta-grasp_dom_sf"/>
</dbReference>
<dbReference type="Pfam" id="PF00111">
    <property type="entry name" value="Fer2"/>
    <property type="match status" value="1"/>
</dbReference>
<protein>
    <submittedName>
        <fullName evidence="4">Ferredoxin</fullName>
    </submittedName>
</protein>
<dbReference type="EMBL" id="FMYM01000011">
    <property type="protein sequence ID" value="SDC61059.1"/>
    <property type="molecule type" value="Genomic_DNA"/>
</dbReference>
<keyword evidence="2" id="KW-0274">FAD</keyword>
<dbReference type="CDD" id="cd00207">
    <property type="entry name" value="fer2"/>
    <property type="match status" value="1"/>
</dbReference>
<dbReference type="PANTHER" id="PTHR43644">
    <property type="entry name" value="NA(+)-TRANSLOCATING NADH-QUINONE REDUCTASE SUBUNIT"/>
    <property type="match status" value="1"/>
</dbReference>
<dbReference type="SUPFAM" id="SSF54292">
    <property type="entry name" value="2Fe-2S ferredoxin-like"/>
    <property type="match status" value="1"/>
</dbReference>
<evidence type="ECO:0000313" key="5">
    <source>
        <dbReference type="Proteomes" id="UP000242662"/>
    </source>
</evidence>
<accession>A0A1G6MZP7</accession>
<dbReference type="AlphaFoldDB" id="A0A1G6MZP7"/>
<dbReference type="PANTHER" id="PTHR43644:SF1">
    <property type="entry name" value="NAD(P)H-FLAVIN REDUCTASE"/>
    <property type="match status" value="1"/>
</dbReference>
<dbReference type="Gene3D" id="3.10.20.30">
    <property type="match status" value="1"/>
</dbReference>
<name>A0A1G6MZP7_9BACI</name>
<evidence type="ECO:0000256" key="1">
    <source>
        <dbReference type="ARBA" id="ARBA00022630"/>
    </source>
</evidence>
<gene>
    <name evidence="4" type="ORF">SAMN05421737_11155</name>
</gene>
<organism evidence="4 5">
    <name type="scientific">Shouchella lonarensis</name>
    <dbReference type="NCBI Taxonomy" id="1464122"/>
    <lineage>
        <taxon>Bacteria</taxon>
        <taxon>Bacillati</taxon>
        <taxon>Bacillota</taxon>
        <taxon>Bacilli</taxon>
        <taxon>Bacillales</taxon>
        <taxon>Bacillaceae</taxon>
        <taxon>Shouchella</taxon>
    </lineage>
</organism>
<reference evidence="5" key="1">
    <citation type="submission" date="2016-09" db="EMBL/GenBank/DDBJ databases">
        <authorList>
            <person name="Varghese N."/>
            <person name="Submissions S."/>
        </authorList>
    </citation>
    <scope>NUCLEOTIDE SEQUENCE [LARGE SCALE GENOMIC DNA]</scope>
    <source>
        <strain evidence="5">25nlg</strain>
    </source>
</reference>
<dbReference type="PROSITE" id="PS51085">
    <property type="entry name" value="2FE2S_FER_2"/>
    <property type="match status" value="1"/>
</dbReference>
<proteinExistence type="predicted"/>
<sequence length="108" mass="11949">MMPTIHVEGYRTFQVKEGTKLVLALEDHGVDILHRCGGQARCTTCLCEIQSGDPGPINEAETAIREKKGIIDDSLRLSCQIRVSSDLTVKPLRTATNEQMDPGKRPEE</sequence>
<evidence type="ECO:0000256" key="2">
    <source>
        <dbReference type="ARBA" id="ARBA00022827"/>
    </source>
</evidence>
<evidence type="ECO:0000313" key="4">
    <source>
        <dbReference type="EMBL" id="SDC61059.1"/>
    </source>
</evidence>
<keyword evidence="5" id="KW-1185">Reference proteome</keyword>
<dbReference type="InterPro" id="IPR001041">
    <property type="entry name" value="2Fe-2S_ferredoxin-type"/>
</dbReference>
<dbReference type="InterPro" id="IPR036010">
    <property type="entry name" value="2Fe-2S_ferredoxin-like_sf"/>
</dbReference>